<dbReference type="InterPro" id="IPR012674">
    <property type="entry name" value="Calycin"/>
</dbReference>
<dbReference type="RefSeq" id="WP_104357524.1">
    <property type="nucleotide sequence ID" value="NZ_CALFFA010000032.1"/>
</dbReference>
<reference evidence="4 6" key="2">
    <citation type="submission" date="2019-03" db="EMBL/GenBank/DDBJ databases">
        <title>Genomic Encyclopedia of Type Strains, Phase IV (KMG-IV): sequencing the most valuable type-strain genomes for metagenomic binning, comparative biology and taxonomic classification.</title>
        <authorList>
            <person name="Goeker M."/>
        </authorList>
    </citation>
    <scope>NUCLEOTIDE SEQUENCE [LARGE SCALE GENOMIC DNA]</scope>
    <source>
        <strain evidence="4 6">DSM 15264</strain>
    </source>
</reference>
<dbReference type="PROSITE" id="PS00213">
    <property type="entry name" value="LIPOCALIN"/>
    <property type="match status" value="1"/>
</dbReference>
<dbReference type="EMBL" id="SLXF01000006">
    <property type="protein sequence ID" value="TCP06783.1"/>
    <property type="molecule type" value="Genomic_DNA"/>
</dbReference>
<evidence type="ECO:0000256" key="1">
    <source>
        <dbReference type="SAM" id="Phobius"/>
    </source>
</evidence>
<protein>
    <submittedName>
        <fullName evidence="3 4">Lipocalin</fullName>
    </submittedName>
</protein>
<proteinExistence type="predicted"/>
<dbReference type="SUPFAM" id="SSF50814">
    <property type="entry name" value="Lipocalins"/>
    <property type="match status" value="1"/>
</dbReference>
<keyword evidence="1" id="KW-0812">Transmembrane</keyword>
<dbReference type="Pfam" id="PF08212">
    <property type="entry name" value="Lipocalin_2"/>
    <property type="match status" value="1"/>
</dbReference>
<keyword evidence="1" id="KW-1133">Transmembrane helix</keyword>
<dbReference type="PANTHER" id="PTHR10612:SF34">
    <property type="entry name" value="APOLIPOPROTEIN D"/>
    <property type="match status" value="1"/>
</dbReference>
<dbReference type="Proteomes" id="UP000294772">
    <property type="component" value="Unassembled WGS sequence"/>
</dbReference>
<dbReference type="Proteomes" id="UP000239406">
    <property type="component" value="Unassembled WGS sequence"/>
</dbReference>
<evidence type="ECO:0000259" key="2">
    <source>
        <dbReference type="Pfam" id="PF08212"/>
    </source>
</evidence>
<dbReference type="PANTHER" id="PTHR10612">
    <property type="entry name" value="APOLIPOPROTEIN D"/>
    <property type="match status" value="1"/>
</dbReference>
<evidence type="ECO:0000313" key="3">
    <source>
        <dbReference type="EMBL" id="PPE69775.1"/>
    </source>
</evidence>
<dbReference type="OrthoDB" id="9793905at2"/>
<reference evidence="3 5" key="1">
    <citation type="submission" date="2018-02" db="EMBL/GenBank/DDBJ databases">
        <title>Reclassifiation of [Polyangium] brachysporum DSM 7029 as Guopingzhaonella breviflexa gen. nov., sp. nov., a member of the family Comamonadaceae.</title>
        <authorList>
            <person name="Tang B."/>
        </authorList>
    </citation>
    <scope>NUCLEOTIDE SEQUENCE [LARGE SCALE GENOMIC DNA]</scope>
    <source>
        <strain evidence="3 5">DSM 15344</strain>
    </source>
</reference>
<gene>
    <name evidence="3" type="ORF">C1702_09835</name>
    <name evidence="4" type="ORF">EV676_106268</name>
</gene>
<feature type="transmembrane region" description="Helical" evidence="1">
    <location>
        <begin position="44"/>
        <end position="63"/>
    </location>
</feature>
<accession>A0A2S5T456</accession>
<dbReference type="InterPro" id="IPR022272">
    <property type="entry name" value="Lipocalin_CS"/>
</dbReference>
<sequence>MLRSTLEQIEQRIRETEARIRQQDARTVATWQQLRAAGRQRLRTALVGAATTLAGGWLLGRLGRRRRTAAGAGPRRRRRARHGLLRPLLTPVLLPLVTSFVAPLVGRKGGAFLAGFGLPFPVVEPPELSVVPVDLQRYAGLWFEVARLPNRYQDECASDVQALYELQPEGGLRVVNRCVRSDGTLQQAEAVGRPAARMPPGWLEVCFAPAWLHWWPGVWADYCVMAVAPDYSSALVGTPERDALWILSRTPQLADEVYAGYVEKARGQGFPVEKLVRTAHTAPDEGAAMPRVPAQAAAAAAQATALH</sequence>
<evidence type="ECO:0000313" key="4">
    <source>
        <dbReference type="EMBL" id="TCP06783.1"/>
    </source>
</evidence>
<dbReference type="AlphaFoldDB" id="A0A2S5T456"/>
<comment type="caution">
    <text evidence="3">The sequence shown here is derived from an EMBL/GenBank/DDBJ whole genome shotgun (WGS) entry which is preliminary data.</text>
</comment>
<feature type="domain" description="Lipocalin/cytosolic fatty-acid binding" evidence="2">
    <location>
        <begin position="133"/>
        <end position="279"/>
    </location>
</feature>
<dbReference type="PRINTS" id="PR01171">
    <property type="entry name" value="BCTLIPOCALIN"/>
</dbReference>
<dbReference type="InterPro" id="IPR002446">
    <property type="entry name" value="Lipocalin_bac"/>
</dbReference>
<dbReference type="Gene3D" id="2.40.128.20">
    <property type="match status" value="1"/>
</dbReference>
<dbReference type="CDD" id="cd19438">
    <property type="entry name" value="lipocalin_Blc-like"/>
    <property type="match status" value="1"/>
</dbReference>
<evidence type="ECO:0000313" key="5">
    <source>
        <dbReference type="Proteomes" id="UP000239406"/>
    </source>
</evidence>
<dbReference type="InterPro" id="IPR047202">
    <property type="entry name" value="Lipocalin_Blc-like_dom"/>
</dbReference>
<name>A0A2S5T456_9BURK</name>
<dbReference type="InterPro" id="IPR000566">
    <property type="entry name" value="Lipocln_cytosolic_FA-bd_dom"/>
</dbReference>
<dbReference type="GO" id="GO:0006950">
    <property type="term" value="P:response to stress"/>
    <property type="evidence" value="ECO:0007669"/>
    <property type="project" value="UniProtKB-ARBA"/>
</dbReference>
<keyword evidence="1" id="KW-0472">Membrane</keyword>
<organism evidence="3 5">
    <name type="scientific">Caldimonas thermodepolymerans</name>
    <dbReference type="NCBI Taxonomy" id="215580"/>
    <lineage>
        <taxon>Bacteria</taxon>
        <taxon>Pseudomonadati</taxon>
        <taxon>Pseudomonadota</taxon>
        <taxon>Betaproteobacteria</taxon>
        <taxon>Burkholderiales</taxon>
        <taxon>Sphaerotilaceae</taxon>
        <taxon>Caldimonas</taxon>
    </lineage>
</organism>
<evidence type="ECO:0000313" key="6">
    <source>
        <dbReference type="Proteomes" id="UP000294772"/>
    </source>
</evidence>
<feature type="transmembrane region" description="Helical" evidence="1">
    <location>
        <begin position="84"/>
        <end position="105"/>
    </location>
</feature>
<dbReference type="EMBL" id="PSNY01000009">
    <property type="protein sequence ID" value="PPE69775.1"/>
    <property type="molecule type" value="Genomic_DNA"/>
</dbReference>
<keyword evidence="5" id="KW-1185">Reference proteome</keyword>